<dbReference type="SUPFAM" id="SSF54695">
    <property type="entry name" value="POZ domain"/>
    <property type="match status" value="1"/>
</dbReference>
<dbReference type="GO" id="GO:0016567">
    <property type="term" value="P:protein ubiquitination"/>
    <property type="evidence" value="ECO:0007669"/>
    <property type="project" value="InterPro"/>
</dbReference>
<dbReference type="RefSeq" id="XP_044417022.1">
    <property type="nucleotide sequence ID" value="XM_044561087.1"/>
</dbReference>
<evidence type="ECO:0000259" key="5">
    <source>
        <dbReference type="PROSITE" id="PS50144"/>
    </source>
</evidence>
<dbReference type="Gramene" id="TraesCS6D03G0811900.1">
    <property type="protein sequence ID" value="TraesCS6D03G0811900.1.CDS1"/>
    <property type="gene ID" value="TraesCS6D03G0811900"/>
</dbReference>
<protein>
    <recommendedName>
        <fullName evidence="8">BTB domain-containing protein</fullName>
    </recommendedName>
</protein>
<dbReference type="Gramene" id="TraesCAD_scaffold_010429_01G000200.1">
    <property type="protein sequence ID" value="TraesCAD_scaffold_010429_01G000200.1"/>
    <property type="gene ID" value="TraesCAD_scaffold_010429_01G000200"/>
</dbReference>
<evidence type="ECO:0000313" key="7">
    <source>
        <dbReference type="Proteomes" id="UP000019116"/>
    </source>
</evidence>
<dbReference type="Gramene" id="TraesCS6D02G350700.1">
    <property type="protein sequence ID" value="TraesCS6D02G350700.1.cds1"/>
    <property type="gene ID" value="TraesCS6D02G350700"/>
</dbReference>
<dbReference type="Pfam" id="PF24570">
    <property type="entry name" value="BACK_BPM_SPOP"/>
    <property type="match status" value="1"/>
</dbReference>
<evidence type="ECO:0000256" key="1">
    <source>
        <dbReference type="ARBA" id="ARBA00004906"/>
    </source>
</evidence>
<dbReference type="Pfam" id="PF22486">
    <property type="entry name" value="MATH_2"/>
    <property type="match status" value="1"/>
</dbReference>
<organism evidence="6">
    <name type="scientific">Triticum aestivum</name>
    <name type="common">Wheat</name>
    <dbReference type="NCBI Taxonomy" id="4565"/>
    <lineage>
        <taxon>Eukaryota</taxon>
        <taxon>Viridiplantae</taxon>
        <taxon>Streptophyta</taxon>
        <taxon>Embryophyta</taxon>
        <taxon>Tracheophyta</taxon>
        <taxon>Spermatophyta</taxon>
        <taxon>Magnoliopsida</taxon>
        <taxon>Liliopsida</taxon>
        <taxon>Poales</taxon>
        <taxon>Poaceae</taxon>
        <taxon>BOP clade</taxon>
        <taxon>Pooideae</taxon>
        <taxon>Triticodae</taxon>
        <taxon>Triticeae</taxon>
        <taxon>Triticinae</taxon>
        <taxon>Triticum</taxon>
    </lineage>
</organism>
<dbReference type="InterPro" id="IPR002083">
    <property type="entry name" value="MATH/TRAF_dom"/>
</dbReference>
<dbReference type="PANTHER" id="PTHR26379">
    <property type="entry name" value="BTB/POZ AND MATH DOMAIN-CONTAINING PROTEIN 1"/>
    <property type="match status" value="1"/>
</dbReference>
<dbReference type="CDD" id="cd00121">
    <property type="entry name" value="MATH"/>
    <property type="match status" value="1"/>
</dbReference>
<dbReference type="OrthoDB" id="6359816at2759"/>
<evidence type="ECO:0000259" key="4">
    <source>
        <dbReference type="PROSITE" id="PS50097"/>
    </source>
</evidence>
<dbReference type="Gene3D" id="1.25.40.420">
    <property type="match status" value="1"/>
</dbReference>
<dbReference type="STRING" id="4565.A0A3B6QNB1"/>
<comment type="similarity">
    <text evidence="2">Belongs to the Tdpoz family.</text>
</comment>
<dbReference type="OMA" id="NAKHSFC"/>
<proteinExistence type="inferred from homology"/>
<dbReference type="SMR" id="A0A3B6QNB1"/>
<dbReference type="EnsemblPlants" id="TraesCS6D02G350700.1">
    <property type="protein sequence ID" value="TraesCS6D02G350700.1.cds1"/>
    <property type="gene ID" value="TraesCS6D02G350700"/>
</dbReference>
<dbReference type="Gramene" id="TraesCLE_scaffold_086125_01G000400.1">
    <property type="protein sequence ID" value="TraesCLE_scaffold_086125_01G000400.1"/>
    <property type="gene ID" value="TraesCLE_scaffold_086125_01G000400"/>
</dbReference>
<feature type="domain" description="BTB" evidence="4">
    <location>
        <begin position="244"/>
        <end position="314"/>
    </location>
</feature>
<dbReference type="InterPro" id="IPR045005">
    <property type="entry name" value="BPM1-6"/>
</dbReference>
<evidence type="ECO:0008006" key="8">
    <source>
        <dbReference type="Google" id="ProtNLM"/>
    </source>
</evidence>
<dbReference type="PROSITE" id="PS50097">
    <property type="entry name" value="BTB"/>
    <property type="match status" value="1"/>
</dbReference>
<comment type="pathway">
    <text evidence="1">Protein modification; protein ubiquitination.</text>
</comment>
<gene>
    <name evidence="6" type="primary">LOC123142064</name>
</gene>
<feature type="compositionally biased region" description="Low complexity" evidence="3">
    <location>
        <begin position="60"/>
        <end position="73"/>
    </location>
</feature>
<dbReference type="Pfam" id="PF00651">
    <property type="entry name" value="BTB"/>
    <property type="match status" value="1"/>
</dbReference>
<name>A0A3B6QNB1_WHEAT</name>
<dbReference type="InterPro" id="IPR011333">
    <property type="entry name" value="SKP1/BTB/POZ_sf"/>
</dbReference>
<dbReference type="GeneID" id="123142064"/>
<dbReference type="Gramene" id="TraesWEE_scaffold_097524_01G000400.1">
    <property type="protein sequence ID" value="TraesWEE_scaffold_097524_01G000400.1"/>
    <property type="gene ID" value="TraesWEE_scaffold_097524_01G000400"/>
</dbReference>
<dbReference type="Gene3D" id="3.30.710.10">
    <property type="entry name" value="Potassium Channel Kv1.1, Chain A"/>
    <property type="match status" value="1"/>
</dbReference>
<dbReference type="SMART" id="SM00225">
    <property type="entry name" value="BTB"/>
    <property type="match status" value="1"/>
</dbReference>
<dbReference type="Proteomes" id="UP000019116">
    <property type="component" value="Chromosome 6D"/>
</dbReference>
<dbReference type="Gene3D" id="2.60.210.10">
    <property type="entry name" value="Apoptosis, Tumor Necrosis Factor Receptor Associated Protein 2, Chain A"/>
    <property type="match status" value="1"/>
</dbReference>
<reference evidence="6" key="1">
    <citation type="submission" date="2018-08" db="EMBL/GenBank/DDBJ databases">
        <authorList>
            <person name="Rossello M."/>
        </authorList>
    </citation>
    <scope>NUCLEOTIDE SEQUENCE [LARGE SCALE GENOMIC DNA]</scope>
    <source>
        <strain evidence="6">cv. Chinese Spring</strain>
    </source>
</reference>
<dbReference type="AlphaFoldDB" id="A0A3B6QNB1"/>
<reference evidence="6" key="2">
    <citation type="submission" date="2018-10" db="UniProtKB">
        <authorList>
            <consortium name="EnsemblPlants"/>
        </authorList>
    </citation>
    <scope>IDENTIFICATION</scope>
</reference>
<dbReference type="PANTHER" id="PTHR26379:SF429">
    <property type="entry name" value="OS10G0428900 PROTEIN"/>
    <property type="match status" value="1"/>
</dbReference>
<sequence length="413" mass="45174">MDPIGKFVTDCLSDLLHLLASFLPFHRRAKPSSPVAPSGGAPPPYPYESRERPIPRRRSAMASSGAGGKSSRSAIVADTASGHHLLTIHGYSCTNVPTGQKISSQPFQLGGHRWRIDYYPNGITSAVADYVSLSLILAEDVKAAVNAKHSFCLAGEPEQRQVGRLRSAPVVTYSSRGCCFFNRYSTFIRREDLLKSKNLKNDSFTVRCDIVVVHGYRAEEAYVSVPPCDLRRDLGKLLETEKGTDVVFEVDGETVAAHRCVLAARSPVFAAELFGPMKEGKADEGGIVRVEDMNVEVFKALLCFAYTGSLPEMHKEEEDVTCQHLLVVADRFDMGRLKLICEEKLCGYIDVGTVATILTVAEQHHCEGLKKACFDFLAAPTNLRAALASDGLQHLSASSPSLMAELMTRSLQH</sequence>
<feature type="domain" description="MATH" evidence="5">
    <location>
        <begin position="81"/>
        <end position="210"/>
    </location>
</feature>
<evidence type="ECO:0000256" key="2">
    <source>
        <dbReference type="ARBA" id="ARBA00010846"/>
    </source>
</evidence>
<dbReference type="InterPro" id="IPR008974">
    <property type="entry name" value="TRAF-like"/>
</dbReference>
<keyword evidence="7" id="KW-1185">Reference proteome</keyword>
<dbReference type="InterPro" id="IPR056423">
    <property type="entry name" value="BACK_BPM_SPOP"/>
</dbReference>
<evidence type="ECO:0000313" key="6">
    <source>
        <dbReference type="EnsemblPlants" id="TraesCS6D02G350700.1.cds1"/>
    </source>
</evidence>
<accession>A0A3B6QNB1</accession>
<dbReference type="SUPFAM" id="SSF49599">
    <property type="entry name" value="TRAF domain-like"/>
    <property type="match status" value="1"/>
</dbReference>
<dbReference type="PROSITE" id="PS50144">
    <property type="entry name" value="MATH"/>
    <property type="match status" value="1"/>
</dbReference>
<dbReference type="Gramene" id="TraesROB_scaffold_241021_01G000100.1">
    <property type="protein sequence ID" value="TraesROB_scaffold_241021_01G000100.1"/>
    <property type="gene ID" value="TraesROB_scaffold_241021_01G000100"/>
</dbReference>
<feature type="region of interest" description="Disordered" evidence="3">
    <location>
        <begin position="29"/>
        <end position="73"/>
    </location>
</feature>
<evidence type="ECO:0000256" key="3">
    <source>
        <dbReference type="SAM" id="MobiDB-lite"/>
    </source>
</evidence>
<dbReference type="InterPro" id="IPR000210">
    <property type="entry name" value="BTB/POZ_dom"/>
</dbReference>